<keyword evidence="1" id="KW-0472">Membrane</keyword>
<gene>
    <name evidence="2" type="ORF">NIASO_06210</name>
</gene>
<feature type="transmembrane region" description="Helical" evidence="1">
    <location>
        <begin position="75"/>
        <end position="96"/>
    </location>
</feature>
<keyword evidence="3" id="KW-1185">Reference proteome</keyword>
<evidence type="ECO:0000313" key="2">
    <source>
        <dbReference type="EMBL" id="AHF17365.1"/>
    </source>
</evidence>
<reference evidence="2 3" key="1">
    <citation type="submission" date="2013-12" db="EMBL/GenBank/DDBJ databases">
        <authorList>
            <consortium name="DOE Joint Genome Institute"/>
            <person name="Eisen J."/>
            <person name="Huntemann M."/>
            <person name="Han J."/>
            <person name="Chen A."/>
            <person name="Kyrpides N."/>
            <person name="Mavromatis K."/>
            <person name="Markowitz V."/>
            <person name="Palaniappan K."/>
            <person name="Ivanova N."/>
            <person name="Schaumberg A."/>
            <person name="Pati A."/>
            <person name="Liolios K."/>
            <person name="Nordberg H.P."/>
            <person name="Cantor M.N."/>
            <person name="Hua S.X."/>
            <person name="Woyke T."/>
        </authorList>
    </citation>
    <scope>NUCLEOTIDE SEQUENCE [LARGE SCALE GENOMIC DNA]</scope>
    <source>
        <strain evidence="3">DSM 19437</strain>
    </source>
</reference>
<keyword evidence="1" id="KW-1133">Transmembrane helix</keyword>
<dbReference type="AlphaFoldDB" id="W0F2V2"/>
<protein>
    <submittedName>
        <fullName evidence="2">Uncharacterized protein</fullName>
    </submittedName>
</protein>
<accession>W0F2V2</accession>
<name>W0F2V2_9BACT</name>
<keyword evidence="1" id="KW-0812">Transmembrane</keyword>
<proteinExistence type="predicted"/>
<evidence type="ECO:0000313" key="3">
    <source>
        <dbReference type="Proteomes" id="UP000003586"/>
    </source>
</evidence>
<feature type="transmembrane region" description="Helical" evidence="1">
    <location>
        <begin position="7"/>
        <end position="27"/>
    </location>
</feature>
<sequence length="102" mass="11690">MNPVIKILLFVTGIPGLYFSLFVLYILKETLSTDGKLPENEFLSELYRLSIINVLWALPLICLVSFFLRKYPYGRLIFIGSTAAFALLVMVFFILLHKGELE</sequence>
<dbReference type="EMBL" id="CP007035">
    <property type="protein sequence ID" value="AHF17365.1"/>
    <property type="molecule type" value="Genomic_DNA"/>
</dbReference>
<organism evidence="2 3">
    <name type="scientific">Niabella soli DSM 19437</name>
    <dbReference type="NCBI Taxonomy" id="929713"/>
    <lineage>
        <taxon>Bacteria</taxon>
        <taxon>Pseudomonadati</taxon>
        <taxon>Bacteroidota</taxon>
        <taxon>Chitinophagia</taxon>
        <taxon>Chitinophagales</taxon>
        <taxon>Chitinophagaceae</taxon>
        <taxon>Niabella</taxon>
    </lineage>
</organism>
<dbReference type="HOGENOM" id="CLU_2274372_0_0_10"/>
<dbReference type="KEGG" id="nso:NIASO_06210"/>
<feature type="transmembrane region" description="Helical" evidence="1">
    <location>
        <begin position="47"/>
        <end position="68"/>
    </location>
</feature>
<dbReference type="Proteomes" id="UP000003586">
    <property type="component" value="Chromosome"/>
</dbReference>
<evidence type="ECO:0000256" key="1">
    <source>
        <dbReference type="SAM" id="Phobius"/>
    </source>
</evidence>